<name>A0A0B8NM89_9NOCA</name>
<organism evidence="2 3">
    <name type="scientific">Nocardia seriolae</name>
    <dbReference type="NCBI Taxonomy" id="37332"/>
    <lineage>
        <taxon>Bacteria</taxon>
        <taxon>Bacillati</taxon>
        <taxon>Actinomycetota</taxon>
        <taxon>Actinomycetes</taxon>
        <taxon>Mycobacteriales</taxon>
        <taxon>Nocardiaceae</taxon>
        <taxon>Nocardia</taxon>
    </lineage>
</organism>
<dbReference type="GeneID" id="93370256"/>
<dbReference type="InterPro" id="IPR029058">
    <property type="entry name" value="AB_hydrolase_fold"/>
</dbReference>
<evidence type="ECO:0000313" key="4">
    <source>
        <dbReference type="Proteomes" id="UP000180166"/>
    </source>
</evidence>
<evidence type="ECO:0008006" key="5">
    <source>
        <dbReference type="Google" id="ProtNLM"/>
    </source>
</evidence>
<keyword evidence="3" id="KW-1185">Reference proteome</keyword>
<gene>
    <name evidence="1" type="ORF">NS506_01960</name>
    <name evidence="2" type="ORF">NSK11_contig00191-0004</name>
</gene>
<sequence length="177" mass="18856">MLAFSPASNVEILLGLMGPNTPVIPLVNAIMVNGVLAIAGLAHARPDLPIADFLTDKGRTAVQLAETSPDRTLLPVQRLVRGRPPGELLAKPLADPVFTAAFRDYITVPSTGYRVPIRIAQGALDDIMPLPAALLLQQQLTKAATPPDLRIYPTATHNTIVPTSGQDALDFLRQTLG</sequence>
<dbReference type="RefSeq" id="WP_106852494.1">
    <property type="nucleotide sequence ID" value="NZ_AP017900.1"/>
</dbReference>
<dbReference type="Gene3D" id="1.10.260.130">
    <property type="match status" value="1"/>
</dbReference>
<dbReference type="KEGG" id="nsr:NS506_01960"/>
<accession>A0A0B8NM89</accession>
<reference evidence="2 3" key="2">
    <citation type="journal article" date="2016" name="Genome Announc.">
        <title>Draft Genome Sequence of Erythromycin- and Oxytetracycline-Sensitive Nocardia seriolae Strain U-1 (NBRC 110359).</title>
        <authorList>
            <person name="Imajoh M."/>
            <person name="Sukeda M."/>
            <person name="Shimizu M."/>
            <person name="Yamane J."/>
            <person name="Ohnishi K."/>
            <person name="Oshima S."/>
        </authorList>
    </citation>
    <scope>NUCLEOTIDE SEQUENCE [LARGE SCALE GENOMIC DNA]</scope>
    <source>
        <strain evidence="2 3">U-1</strain>
    </source>
</reference>
<evidence type="ECO:0000313" key="1">
    <source>
        <dbReference type="EMBL" id="APA96027.1"/>
    </source>
</evidence>
<reference evidence="1 4" key="3">
    <citation type="submission" date="2016-10" db="EMBL/GenBank/DDBJ databases">
        <title>Genome sequence of Nocardia seriolae strain EM150506, isolated from Anguila japonica.</title>
        <authorList>
            <person name="Han H.-J."/>
        </authorList>
    </citation>
    <scope>NUCLEOTIDE SEQUENCE [LARGE SCALE GENOMIC DNA]</scope>
    <source>
        <strain evidence="1 4">EM150506</strain>
    </source>
</reference>
<dbReference type="EMBL" id="BBYQ01000191">
    <property type="protein sequence ID" value="GAP32911.1"/>
    <property type="molecule type" value="Genomic_DNA"/>
</dbReference>
<dbReference type="Proteomes" id="UP000180166">
    <property type="component" value="Chromosome"/>
</dbReference>
<proteinExistence type="predicted"/>
<dbReference type="Gene3D" id="3.40.50.1820">
    <property type="entry name" value="alpha/beta hydrolase"/>
    <property type="match status" value="1"/>
</dbReference>
<evidence type="ECO:0000313" key="3">
    <source>
        <dbReference type="Proteomes" id="UP000037179"/>
    </source>
</evidence>
<dbReference type="AlphaFoldDB" id="A0A0B8NM89"/>
<dbReference type="SUPFAM" id="SSF53474">
    <property type="entry name" value="alpha/beta-Hydrolases"/>
    <property type="match status" value="1"/>
</dbReference>
<dbReference type="EMBL" id="CP017839">
    <property type="protein sequence ID" value="APA96027.1"/>
    <property type="molecule type" value="Genomic_DNA"/>
</dbReference>
<protein>
    <recommendedName>
        <fullName evidence="5">Peptidase S9 prolyl oligopeptidase catalytic domain-containing protein</fullName>
    </recommendedName>
</protein>
<reference evidence="3" key="1">
    <citation type="submission" date="2015-07" db="EMBL/GenBank/DDBJ databases">
        <title>Nocardia seriolae U-1 whole genome shotgun sequence.</title>
        <authorList>
            <person name="Imajoh M."/>
            <person name="Fukumoto Y."/>
            <person name="Sukeda M."/>
            <person name="Yamane J."/>
            <person name="Yamasaki K."/>
            <person name="Shimizu M."/>
            <person name="Ohnishi K."/>
            <person name="Oshima S."/>
        </authorList>
    </citation>
    <scope>NUCLEOTIDE SEQUENCE [LARGE SCALE GENOMIC DNA]</scope>
    <source>
        <strain evidence="3">U-1</strain>
    </source>
</reference>
<dbReference type="Proteomes" id="UP000037179">
    <property type="component" value="Unassembled WGS sequence"/>
</dbReference>
<evidence type="ECO:0000313" key="2">
    <source>
        <dbReference type="EMBL" id="GAP32911.1"/>
    </source>
</evidence>